<keyword evidence="5 11" id="KW-0808">Transferase</keyword>
<dbReference type="InterPro" id="IPR006366">
    <property type="entry name" value="CobA/CysG_C"/>
</dbReference>
<dbReference type="GO" id="GO:0032259">
    <property type="term" value="P:methylation"/>
    <property type="evidence" value="ECO:0007669"/>
    <property type="project" value="UniProtKB-KW"/>
</dbReference>
<keyword evidence="6" id="KW-0949">S-adenosyl-L-methionine</keyword>
<accession>A0A840L6L4</accession>
<dbReference type="EC" id="2.1.1.107" evidence="2"/>
<dbReference type="PANTHER" id="PTHR45790:SF1">
    <property type="entry name" value="SIROHEME SYNTHASE"/>
    <property type="match status" value="1"/>
</dbReference>
<dbReference type="GO" id="GO:0019354">
    <property type="term" value="P:siroheme biosynthetic process"/>
    <property type="evidence" value="ECO:0007669"/>
    <property type="project" value="UniProtKB-UniPathway"/>
</dbReference>
<keyword evidence="12" id="KW-1185">Reference proteome</keyword>
<comment type="similarity">
    <text evidence="1">Belongs to the precorrin methyltransferase family.</text>
</comment>
<dbReference type="InterPro" id="IPR000878">
    <property type="entry name" value="4pyrrol_Mease"/>
</dbReference>
<dbReference type="EMBL" id="JACHLP010000005">
    <property type="protein sequence ID" value="MBB4844214.1"/>
    <property type="molecule type" value="Genomic_DNA"/>
</dbReference>
<dbReference type="FunFam" id="3.40.1010.10:FF:000001">
    <property type="entry name" value="Siroheme synthase"/>
    <property type="match status" value="1"/>
</dbReference>
<evidence type="ECO:0000256" key="4">
    <source>
        <dbReference type="ARBA" id="ARBA00022603"/>
    </source>
</evidence>
<protein>
    <recommendedName>
        <fullName evidence="2">uroporphyrinogen-III C-methyltransferase</fullName>
        <ecNumber evidence="2">2.1.1.107</ecNumber>
    </recommendedName>
</protein>
<dbReference type="AlphaFoldDB" id="A0A840L6L4"/>
<dbReference type="NCBIfam" id="TIGR01469">
    <property type="entry name" value="cobA_cysG_Cterm"/>
    <property type="match status" value="1"/>
</dbReference>
<evidence type="ECO:0000256" key="5">
    <source>
        <dbReference type="ARBA" id="ARBA00022679"/>
    </source>
</evidence>
<dbReference type="UniPathway" id="UPA00262">
    <property type="reaction ID" value="UER00211"/>
</dbReference>
<dbReference type="InterPro" id="IPR003043">
    <property type="entry name" value="Uropor_MeTrfase_CS"/>
</dbReference>
<dbReference type="Pfam" id="PF00590">
    <property type="entry name" value="TP_methylase"/>
    <property type="match status" value="1"/>
</dbReference>
<organism evidence="11 12">
    <name type="scientific">Roseateles oligotrophus</name>
    <dbReference type="NCBI Taxonomy" id="1769250"/>
    <lineage>
        <taxon>Bacteria</taxon>
        <taxon>Pseudomonadati</taxon>
        <taxon>Pseudomonadota</taxon>
        <taxon>Betaproteobacteria</taxon>
        <taxon>Burkholderiales</taxon>
        <taxon>Sphaerotilaceae</taxon>
        <taxon>Roseateles</taxon>
    </lineage>
</organism>
<dbReference type="InterPro" id="IPR014777">
    <property type="entry name" value="4pyrrole_Mease_sub1"/>
</dbReference>
<comment type="caution">
    <text evidence="11">The sequence shown here is derived from an EMBL/GenBank/DDBJ whole genome shotgun (WGS) entry which is preliminary data.</text>
</comment>
<keyword evidence="7" id="KW-0627">Porphyrin biosynthesis</keyword>
<evidence type="ECO:0000256" key="9">
    <source>
        <dbReference type="ARBA" id="ARBA00060548"/>
    </source>
</evidence>
<evidence type="ECO:0000256" key="1">
    <source>
        <dbReference type="ARBA" id="ARBA00005879"/>
    </source>
</evidence>
<dbReference type="InterPro" id="IPR035996">
    <property type="entry name" value="4pyrrol_Methylase_sf"/>
</dbReference>
<evidence type="ECO:0000256" key="8">
    <source>
        <dbReference type="ARBA" id="ARBA00025705"/>
    </source>
</evidence>
<keyword evidence="3" id="KW-0169">Cobalamin biosynthesis</keyword>
<sequence length="286" mass="30086">MSPRIEPRHFSRPQGRPQWAPVTLVGAGPGDPELLTLKAARALAEAELLLYDNLVSAEVMAMANPAAEKIFVGKKCGQHALSQEGIIALMIELVRGGRRVLRLKGGDPYIFGRGGEEAEALAAAGIAFETIPGISAAQAAGAAAGIPLTHRAHAGSLIYTTGHLRAAQGAGAGDEQALPLDWPMLARPHQTLVIYMGLNSLPLISRQLILHGLPAETPAALIENASLPQQRCVRGSLAELPQLALSHGLKSPTLLMIGEVTALHERLGPALYQQAELAQAGDHCKV</sequence>
<reference evidence="11 12" key="1">
    <citation type="submission" date="2020-08" db="EMBL/GenBank/DDBJ databases">
        <title>Functional genomics of gut bacteria from endangered species of beetles.</title>
        <authorList>
            <person name="Carlos-Shanley C."/>
        </authorList>
    </citation>
    <scope>NUCLEOTIDE SEQUENCE [LARGE SCALE GENOMIC DNA]</scope>
    <source>
        <strain evidence="11 12">S00239</strain>
    </source>
</reference>
<dbReference type="Gene3D" id="3.40.1010.10">
    <property type="entry name" value="Cobalt-precorrin-4 Transmethylase, Domain 1"/>
    <property type="match status" value="1"/>
</dbReference>
<comment type="pathway">
    <text evidence="8">Porphyrin-containing compound metabolism; siroheme biosynthesis; precorrin-2 from uroporphyrinogen III: step 1/1.</text>
</comment>
<evidence type="ECO:0000256" key="2">
    <source>
        <dbReference type="ARBA" id="ARBA00012162"/>
    </source>
</evidence>
<dbReference type="Gene3D" id="3.30.950.10">
    <property type="entry name" value="Methyltransferase, Cobalt-precorrin-4 Transmethylase, Domain 2"/>
    <property type="match status" value="1"/>
</dbReference>
<name>A0A840L6L4_9BURK</name>
<dbReference type="GO" id="GO:0009236">
    <property type="term" value="P:cobalamin biosynthetic process"/>
    <property type="evidence" value="ECO:0007669"/>
    <property type="project" value="UniProtKB-KW"/>
</dbReference>
<dbReference type="GO" id="GO:0004851">
    <property type="term" value="F:uroporphyrin-III C-methyltransferase activity"/>
    <property type="evidence" value="ECO:0007669"/>
    <property type="project" value="UniProtKB-EC"/>
</dbReference>
<dbReference type="InterPro" id="IPR050161">
    <property type="entry name" value="Siro_Cobalamin_biosynth"/>
</dbReference>
<dbReference type="SUPFAM" id="SSF53790">
    <property type="entry name" value="Tetrapyrrole methylase"/>
    <property type="match status" value="1"/>
</dbReference>
<comment type="pathway">
    <text evidence="9">Cofactor biosynthesis; adenosylcobalamin biosynthesis; precorrin-2 from uroporphyrinogen III: step 1/1.</text>
</comment>
<evidence type="ECO:0000313" key="12">
    <source>
        <dbReference type="Proteomes" id="UP000562027"/>
    </source>
</evidence>
<gene>
    <name evidence="11" type="ORF">HNP55_002750</name>
</gene>
<dbReference type="RefSeq" id="WP_184300272.1">
    <property type="nucleotide sequence ID" value="NZ_JACHLP010000005.1"/>
</dbReference>
<evidence type="ECO:0000256" key="7">
    <source>
        <dbReference type="ARBA" id="ARBA00023244"/>
    </source>
</evidence>
<dbReference type="FunFam" id="3.30.950.10:FF:000001">
    <property type="entry name" value="Siroheme synthase"/>
    <property type="match status" value="1"/>
</dbReference>
<evidence type="ECO:0000259" key="10">
    <source>
        <dbReference type="Pfam" id="PF00590"/>
    </source>
</evidence>
<evidence type="ECO:0000256" key="3">
    <source>
        <dbReference type="ARBA" id="ARBA00022573"/>
    </source>
</evidence>
<dbReference type="InterPro" id="IPR014776">
    <property type="entry name" value="4pyrrole_Mease_sub2"/>
</dbReference>
<dbReference type="PROSITE" id="PS00839">
    <property type="entry name" value="SUMT_1"/>
    <property type="match status" value="1"/>
</dbReference>
<dbReference type="Proteomes" id="UP000562027">
    <property type="component" value="Unassembled WGS sequence"/>
</dbReference>
<keyword evidence="4 11" id="KW-0489">Methyltransferase</keyword>
<evidence type="ECO:0000313" key="11">
    <source>
        <dbReference type="EMBL" id="MBB4844214.1"/>
    </source>
</evidence>
<proteinExistence type="inferred from homology"/>
<feature type="domain" description="Tetrapyrrole methylase" evidence="10">
    <location>
        <begin position="22"/>
        <end position="240"/>
    </location>
</feature>
<dbReference type="NCBIfam" id="NF004790">
    <property type="entry name" value="PRK06136.1"/>
    <property type="match status" value="1"/>
</dbReference>
<dbReference type="CDD" id="cd11642">
    <property type="entry name" value="SUMT"/>
    <property type="match status" value="1"/>
</dbReference>
<evidence type="ECO:0000256" key="6">
    <source>
        <dbReference type="ARBA" id="ARBA00022691"/>
    </source>
</evidence>
<dbReference type="PANTHER" id="PTHR45790">
    <property type="entry name" value="SIROHEME SYNTHASE-RELATED"/>
    <property type="match status" value="1"/>
</dbReference>